<dbReference type="GO" id="GO:0060003">
    <property type="term" value="P:copper ion export"/>
    <property type="evidence" value="ECO:0007669"/>
    <property type="project" value="TreeGrafter"/>
</dbReference>
<dbReference type="GO" id="GO:0046914">
    <property type="term" value="F:transition metal ion binding"/>
    <property type="evidence" value="ECO:0007669"/>
    <property type="project" value="TreeGrafter"/>
</dbReference>
<reference evidence="3" key="1">
    <citation type="submission" date="2018-05" db="EMBL/GenBank/DDBJ databases">
        <authorList>
            <person name="Lanie J.A."/>
            <person name="Ng W.-L."/>
            <person name="Kazmierczak K.M."/>
            <person name="Andrzejewski T.M."/>
            <person name="Davidsen T.M."/>
            <person name="Wayne K.J."/>
            <person name="Tettelin H."/>
            <person name="Glass J.I."/>
            <person name="Rusch D."/>
            <person name="Podicherti R."/>
            <person name="Tsui H.-C.T."/>
            <person name="Winkler M.E."/>
        </authorList>
    </citation>
    <scope>NUCLEOTIDE SEQUENCE</scope>
</reference>
<keyword evidence="1" id="KW-0813">Transport</keyword>
<dbReference type="PANTHER" id="PTHR30097:SF4">
    <property type="entry name" value="SLR6042 PROTEIN"/>
    <property type="match status" value="1"/>
</dbReference>
<evidence type="ECO:0000256" key="1">
    <source>
        <dbReference type="ARBA" id="ARBA00022448"/>
    </source>
</evidence>
<dbReference type="GO" id="GO:0015679">
    <property type="term" value="P:plasma membrane copper ion transport"/>
    <property type="evidence" value="ECO:0007669"/>
    <property type="project" value="TreeGrafter"/>
</dbReference>
<dbReference type="InterPro" id="IPR051909">
    <property type="entry name" value="MFP_Cation_Efflux"/>
</dbReference>
<evidence type="ECO:0000313" key="3">
    <source>
        <dbReference type="EMBL" id="SVD51057.1"/>
    </source>
</evidence>
<name>A0A382VX28_9ZZZZ</name>
<evidence type="ECO:0000259" key="2">
    <source>
        <dbReference type="Pfam" id="PF25975"/>
    </source>
</evidence>
<accession>A0A382VX28</accession>
<organism evidence="3">
    <name type="scientific">marine metagenome</name>
    <dbReference type="NCBI Taxonomy" id="408172"/>
    <lineage>
        <taxon>unclassified sequences</taxon>
        <taxon>metagenomes</taxon>
        <taxon>ecological metagenomes</taxon>
    </lineage>
</organism>
<gene>
    <name evidence="3" type="ORF">METZ01_LOCUS403911</name>
</gene>
<sequence>LIPSGSLEPYQIAIVEITNTEGEFSPGDMVTGVVDAQKVDVSLRVENEAIQSMDGNSVVFLNDGNTFQAVPVELGIKDDNFTEVKRGLIAGQIYVSKNSFLIKADLEKSGASHAH</sequence>
<dbReference type="PANTHER" id="PTHR30097">
    <property type="entry name" value="CATION EFFLUX SYSTEM PROTEIN CUSB"/>
    <property type="match status" value="1"/>
</dbReference>
<dbReference type="Pfam" id="PF25975">
    <property type="entry name" value="CzcB_C"/>
    <property type="match status" value="1"/>
</dbReference>
<feature type="non-terminal residue" evidence="3">
    <location>
        <position position="1"/>
    </location>
</feature>
<dbReference type="EMBL" id="UINC01155291">
    <property type="protein sequence ID" value="SVD51057.1"/>
    <property type="molecule type" value="Genomic_DNA"/>
</dbReference>
<dbReference type="AlphaFoldDB" id="A0A382VX28"/>
<feature type="domain" description="CzcB-like C-terminal circularly permuted SH3-like" evidence="2">
    <location>
        <begin position="44"/>
        <end position="103"/>
    </location>
</feature>
<dbReference type="Gene3D" id="2.40.420.20">
    <property type="match status" value="1"/>
</dbReference>
<dbReference type="InterPro" id="IPR058649">
    <property type="entry name" value="CzcB_C"/>
</dbReference>
<proteinExistence type="predicted"/>
<dbReference type="GO" id="GO:0030288">
    <property type="term" value="C:outer membrane-bounded periplasmic space"/>
    <property type="evidence" value="ECO:0007669"/>
    <property type="project" value="TreeGrafter"/>
</dbReference>
<protein>
    <recommendedName>
        <fullName evidence="2">CzcB-like C-terminal circularly permuted SH3-like domain-containing protein</fullName>
    </recommendedName>
</protein>